<gene>
    <name evidence="2" type="ORF">M9Y10_035595</name>
</gene>
<feature type="compositionally biased region" description="Low complexity" evidence="1">
    <location>
        <begin position="60"/>
        <end position="81"/>
    </location>
</feature>
<evidence type="ECO:0000256" key="1">
    <source>
        <dbReference type="SAM" id="MobiDB-lite"/>
    </source>
</evidence>
<proteinExistence type="predicted"/>
<name>A0ABR2GW79_9EUKA</name>
<accession>A0ABR2GW79</accession>
<keyword evidence="3" id="KW-1185">Reference proteome</keyword>
<comment type="caution">
    <text evidence="2">The sequence shown here is derived from an EMBL/GenBank/DDBJ whole genome shotgun (WGS) entry which is preliminary data.</text>
</comment>
<feature type="region of interest" description="Disordered" evidence="1">
    <location>
        <begin position="1"/>
        <end position="110"/>
    </location>
</feature>
<evidence type="ECO:0000313" key="2">
    <source>
        <dbReference type="EMBL" id="KAK8838178.1"/>
    </source>
</evidence>
<feature type="compositionally biased region" description="Basic residues" evidence="1">
    <location>
        <begin position="83"/>
        <end position="98"/>
    </location>
</feature>
<reference evidence="2 3" key="1">
    <citation type="submission" date="2024-04" db="EMBL/GenBank/DDBJ databases">
        <title>Tritrichomonas musculus Genome.</title>
        <authorList>
            <person name="Alves-Ferreira E."/>
            <person name="Grigg M."/>
            <person name="Lorenzi H."/>
            <person name="Galac M."/>
        </authorList>
    </citation>
    <scope>NUCLEOTIDE SEQUENCE [LARGE SCALE GENOMIC DNA]</scope>
    <source>
        <strain evidence="2 3">EAF2021</strain>
    </source>
</reference>
<evidence type="ECO:0000313" key="3">
    <source>
        <dbReference type="Proteomes" id="UP001470230"/>
    </source>
</evidence>
<sequence>MEANISFDSGNKIEKQTKASRSKKNKKMFVYIPSKEQEKSSNQYQNEIKDLTLVSIPNHSNQGKENNESKSNSISKPSESKNNNKKNGKNKNNKKKFVYKPSENKEEKEINKNCNKKDIKDNNFKCNNHQISEDIADNHLFCKTKCIEINMNPQNLQEIQPLDWIPVIRDALFKSLERNVETIKFIPGKVLQSNIEIGSILNILVLLTAKRLGFDSNISIENDGQIICKILSHTNSTTFVPHIPTKEEQEYLNTNDTLLKAFGLKKGDNLNIDNLAFRAVKTRFPHMPTICIAIICVHRNPKEAVEFAQLFEDYLRADDSQQSLEIEECNEKDANDINMIKYLEKRYGLNHEQLLQLLDHISTKI</sequence>
<protein>
    <submittedName>
        <fullName evidence="2">Uncharacterized protein</fullName>
    </submittedName>
</protein>
<dbReference type="EMBL" id="JAPFFF010000056">
    <property type="protein sequence ID" value="KAK8838178.1"/>
    <property type="molecule type" value="Genomic_DNA"/>
</dbReference>
<dbReference type="Proteomes" id="UP001470230">
    <property type="component" value="Unassembled WGS sequence"/>
</dbReference>
<feature type="compositionally biased region" description="Basic residues" evidence="1">
    <location>
        <begin position="18"/>
        <end position="27"/>
    </location>
</feature>
<organism evidence="2 3">
    <name type="scientific">Tritrichomonas musculus</name>
    <dbReference type="NCBI Taxonomy" id="1915356"/>
    <lineage>
        <taxon>Eukaryota</taxon>
        <taxon>Metamonada</taxon>
        <taxon>Parabasalia</taxon>
        <taxon>Tritrichomonadida</taxon>
        <taxon>Tritrichomonadidae</taxon>
        <taxon>Tritrichomonas</taxon>
    </lineage>
</organism>